<proteinExistence type="predicted"/>
<dbReference type="OrthoDB" id="2623652at2"/>
<dbReference type="AlphaFoldDB" id="A0A5P2DE31"/>
<gene>
    <name evidence="2" type="ORF">DEJ51_03470</name>
</gene>
<dbReference type="EMBL" id="CP029189">
    <property type="protein sequence ID" value="QES53424.1"/>
    <property type="molecule type" value="Genomic_DNA"/>
</dbReference>
<keyword evidence="1" id="KW-0472">Membrane</keyword>
<keyword evidence="1" id="KW-0812">Transmembrane</keyword>
<evidence type="ECO:0000313" key="3">
    <source>
        <dbReference type="Proteomes" id="UP000324101"/>
    </source>
</evidence>
<keyword evidence="1" id="KW-1133">Transmembrane helix</keyword>
<evidence type="ECO:0000256" key="1">
    <source>
        <dbReference type="SAM" id="Phobius"/>
    </source>
</evidence>
<feature type="transmembrane region" description="Helical" evidence="1">
    <location>
        <begin position="12"/>
        <end position="32"/>
    </location>
</feature>
<accession>A0A5P2DE31</accession>
<dbReference type="RefSeq" id="WP_150256159.1">
    <property type="nucleotide sequence ID" value="NZ_CP029189.1"/>
</dbReference>
<reference evidence="2 3" key="1">
    <citation type="submission" date="2018-05" db="EMBL/GenBank/DDBJ databases">
        <title>Streptomyces venezuelae.</title>
        <authorList>
            <person name="Kim W."/>
            <person name="Lee N."/>
            <person name="Cho B.-K."/>
        </authorList>
    </citation>
    <scope>NUCLEOTIDE SEQUENCE [LARGE SCALE GENOMIC DNA]</scope>
    <source>
        <strain evidence="2 3">ATCC 21018</strain>
    </source>
</reference>
<name>A0A5P2DE31_STRVZ</name>
<evidence type="ECO:0000313" key="2">
    <source>
        <dbReference type="EMBL" id="QES53424.1"/>
    </source>
</evidence>
<dbReference type="Pfam" id="PF08570">
    <property type="entry name" value="DUF1761"/>
    <property type="match status" value="1"/>
</dbReference>
<organism evidence="2 3">
    <name type="scientific">Streptomyces venezuelae</name>
    <dbReference type="NCBI Taxonomy" id="54571"/>
    <lineage>
        <taxon>Bacteria</taxon>
        <taxon>Bacillati</taxon>
        <taxon>Actinomycetota</taxon>
        <taxon>Actinomycetes</taxon>
        <taxon>Kitasatosporales</taxon>
        <taxon>Streptomycetaceae</taxon>
        <taxon>Streptomyces</taxon>
    </lineage>
</organism>
<feature type="transmembrane region" description="Helical" evidence="1">
    <location>
        <begin position="53"/>
        <end position="78"/>
    </location>
</feature>
<feature type="transmembrane region" description="Helical" evidence="1">
    <location>
        <begin position="84"/>
        <end position="106"/>
    </location>
</feature>
<protein>
    <submittedName>
        <fullName evidence="2">DUF1761 domain-containing protein</fullName>
    </submittedName>
</protein>
<dbReference type="InterPro" id="IPR013879">
    <property type="entry name" value="DUF1761"/>
</dbReference>
<sequence>MFNVLGDVNWTGTLAAFIALVLLGGGWFAFLFSKPYNISPGGDVSAKPVASPLIFAGPPLTSLVITLTSAFLMTVLKIDSWADALVFGLVVGVGYLVANTVTIAINPTSPAHSGMRSYRAATTSSEACSSARSWW</sequence>
<dbReference type="Proteomes" id="UP000324101">
    <property type="component" value="Chromosome"/>
</dbReference>